<sequence>MTSPELTSAVTAILKPMEVHHVDISSGDVENDVNQKGRQRIALQSQDRAKATQTLLEELNISYVTPKSVNEETVAQREATHFHELALQSPQLCSVPSPTLDNLPTPVLFIGENDSRLEVEVIAGGDSNVVVVVGDNFAGFANDTTNTVLWLRESVNESEIEDMLLMNLTEGPSGIPRPLNVSLCTSFHVDNDVNTTSSSSTSSSENPCILKRHTLRKLQALSDAFAYVASETFDNSNDTNATDFEMADEEYETPLDQFLYSGRKQVVQRKMQYGVIVFENGSVVAENASDITTDVIDRVIIPQFLRDRGLSRQCDVNCHLCDVCAPKMTSEQKIMTSSPLEESSLVIVGLFPISESRDGRECGLENTDGREAAHWFLNAVASYNDIHTSVLPNVTVGAVVLDTCGQEHKSLTFPNDIESCLASYTDFYGDEVTIQPSRVVAYVDYKNYVQHGQLSKAVMTLTDDEYHLFTDSHIEHVQQMGDILKTISWSYIKLVIPEGYARQADVRQILTNKGVCIAEEVVVGKNNLVEAAAKLLSDSSAVLFLTDHSTTHDLMADVYHQSPDNKLKYAFMPWNSANFYDTDLPKNIEIAITTEHVVDEGFQYPRSRDIPDPWQGALEPVSTERSSRLAGLSLTSLAVQHLMNSLGAAYKTLCPEGRGVCRAMEDVGVVKGVMMEQKERRQEMGRGSGVSSLASHHQMDVFALHNDRKVKIGRVDYRSQVQMDEAFIIQNTIVTSECPGWCPQCYTCSSSTSPTTSSTPHTNTAMKFSPASRNTEASRSETVVSGHHPFKPVISIPGDILIAGMFPVHKPGKESFTCGELVNSEEERRAEQAFLFAVETAKKRYANLLPGVEVGGILLDSCSNLATSLHMLGQFESCEMGGELSLGGENGSQIQPVQVVGYVLQDDFNTASVLRDTVRGLDKMASVSSLHGMNDGVTSLESPQRLAVDAMLDLFSEFQWSHAHILTSEAEKYMDMAEYFVDEAGYRGVCVSTYQQMIPGGRNVRRVAEILSDPASAFVPVILFLSRADAVTLFRDREVSGLTRPWVVSMIGDDWLSTVGINIPWGALLVDVQGKVNDDFQVFLEQFSTFTETPLPPWWRQYLQVRAGCQTSSYADSPLSAVPLEELCQENPLLTGPMYPSAPASRVIRSVDSVLHALDTRYKNRCTETNGICRELSKDIVGGKLNLADASFMYEEGLVSFERDGDMEVTLSIMSYQPGQLVMAGTYRSTGLSVNTSLVQFFSSRGDLLPQPRPFPRCATCTCINVVTNMTRSPAPSTTPPPALAEWLWREERGVFIREMWAWIVLAVAIGGAVTTMIFIIYVMFKVWQGALARRYIGLGLLLLAAITLLYLSVLPFLFTPSPSVCGLRYLFPAMALCLCFACVLVKLMALQDYRTIGLGGELCGVNQAMVVFFVLLVQISISVQWWIFNSPFLEETVDLSNDVIKVSCHFRPRDFALNLCFVVFLVVLSSLYSLTVRREKKNMGEARLLLAGSWAVLVLWAGWIPVFLSLEDRYSSVAACGGVLGTACALLFVVYVPKVRMVARLKYDLSKKTGLRNGYSVDTDFLYERPYSLPGTLTSTYSSIRTYPKSVAATNFDSSFSY</sequence>
<comment type="subcellular location">
    <subcellularLocation>
        <location evidence="1">Membrane</location>
        <topology evidence="1">Multi-pass membrane protein</topology>
    </subcellularLocation>
</comment>
<feature type="transmembrane region" description="Helical" evidence="8">
    <location>
        <begin position="1337"/>
        <end position="1358"/>
    </location>
</feature>
<dbReference type="PANTHER" id="PTHR24060">
    <property type="entry name" value="METABOTROPIC GLUTAMATE RECEPTOR"/>
    <property type="match status" value="1"/>
</dbReference>
<proteinExistence type="predicted"/>
<dbReference type="CDD" id="cd13953">
    <property type="entry name" value="7tm_classC_mGluR-like"/>
    <property type="match status" value="1"/>
</dbReference>
<dbReference type="InterPro" id="IPR050726">
    <property type="entry name" value="mGluR"/>
</dbReference>
<dbReference type="Gene3D" id="3.40.50.2300">
    <property type="match status" value="4"/>
</dbReference>
<evidence type="ECO:0000256" key="2">
    <source>
        <dbReference type="ARBA" id="ARBA00022692"/>
    </source>
</evidence>
<dbReference type="InterPro" id="IPR017978">
    <property type="entry name" value="GPCR_3_C"/>
</dbReference>
<dbReference type="Pfam" id="PF00003">
    <property type="entry name" value="7tm_3"/>
    <property type="match status" value="1"/>
</dbReference>
<feature type="transmembrane region" description="Helical" evidence="8">
    <location>
        <begin position="1456"/>
        <end position="1477"/>
    </location>
</feature>
<keyword evidence="6" id="KW-0325">Glycoprotein</keyword>
<evidence type="ECO:0000313" key="11">
    <source>
        <dbReference type="Proteomes" id="UP001374579"/>
    </source>
</evidence>
<keyword evidence="3 8" id="KW-1133">Transmembrane helix</keyword>
<evidence type="ECO:0000256" key="5">
    <source>
        <dbReference type="ARBA" id="ARBA00023170"/>
    </source>
</evidence>
<dbReference type="GO" id="GO:0004930">
    <property type="term" value="F:G protein-coupled receptor activity"/>
    <property type="evidence" value="ECO:0007669"/>
    <property type="project" value="InterPro"/>
</dbReference>
<feature type="transmembrane region" description="Helical" evidence="8">
    <location>
        <begin position="1300"/>
        <end position="1325"/>
    </location>
</feature>
<evidence type="ECO:0000256" key="3">
    <source>
        <dbReference type="ARBA" id="ARBA00022989"/>
    </source>
</evidence>
<dbReference type="PROSITE" id="PS50259">
    <property type="entry name" value="G_PROTEIN_RECEP_F3_4"/>
    <property type="match status" value="1"/>
</dbReference>
<feature type="transmembrane region" description="Helical" evidence="8">
    <location>
        <begin position="1370"/>
        <end position="1390"/>
    </location>
</feature>
<dbReference type="EMBL" id="JBAMIC010000010">
    <property type="protein sequence ID" value="KAK7102954.1"/>
    <property type="molecule type" value="Genomic_DNA"/>
</dbReference>
<reference evidence="10 11" key="1">
    <citation type="submission" date="2024-02" db="EMBL/GenBank/DDBJ databases">
        <title>Chromosome-scale genome assembly of the rough periwinkle Littorina saxatilis.</title>
        <authorList>
            <person name="De Jode A."/>
            <person name="Faria R."/>
            <person name="Formenti G."/>
            <person name="Sims Y."/>
            <person name="Smith T.P."/>
            <person name="Tracey A."/>
            <person name="Wood J.M.D."/>
            <person name="Zagrodzka Z.B."/>
            <person name="Johannesson K."/>
            <person name="Butlin R.K."/>
            <person name="Leder E.H."/>
        </authorList>
    </citation>
    <scope>NUCLEOTIDE SEQUENCE [LARGE SCALE GENOMIC DNA]</scope>
    <source>
        <strain evidence="10">Snail1</strain>
        <tissue evidence="10">Muscle</tissue>
    </source>
</reference>
<comment type="caution">
    <text evidence="10">The sequence shown here is derived from an EMBL/GenBank/DDBJ whole genome shotgun (WGS) entry which is preliminary data.</text>
</comment>
<accession>A0AAN9BE00</accession>
<gene>
    <name evidence="10" type="ORF">V1264_021104</name>
</gene>
<evidence type="ECO:0000256" key="1">
    <source>
        <dbReference type="ARBA" id="ARBA00004141"/>
    </source>
</evidence>
<feature type="transmembrane region" description="Helical" evidence="8">
    <location>
        <begin position="1411"/>
        <end position="1429"/>
    </location>
</feature>
<dbReference type="PRINTS" id="PR00248">
    <property type="entry name" value="GPCRMGR"/>
</dbReference>
<evidence type="ECO:0000256" key="4">
    <source>
        <dbReference type="ARBA" id="ARBA00023136"/>
    </source>
</evidence>
<feature type="transmembrane region" description="Helical" evidence="8">
    <location>
        <begin position="1489"/>
        <end position="1509"/>
    </location>
</feature>
<keyword evidence="4 8" id="KW-0472">Membrane</keyword>
<dbReference type="InterPro" id="IPR001828">
    <property type="entry name" value="ANF_lig-bd_rcpt"/>
</dbReference>
<feature type="region of interest" description="Disordered" evidence="7">
    <location>
        <begin position="752"/>
        <end position="784"/>
    </location>
</feature>
<feature type="compositionally biased region" description="Low complexity" evidence="7">
    <location>
        <begin position="752"/>
        <end position="762"/>
    </location>
</feature>
<keyword evidence="2 8" id="KW-0812">Transmembrane</keyword>
<dbReference type="SUPFAM" id="SSF53822">
    <property type="entry name" value="Periplasmic binding protein-like I"/>
    <property type="match status" value="3"/>
</dbReference>
<dbReference type="Proteomes" id="UP001374579">
    <property type="component" value="Unassembled WGS sequence"/>
</dbReference>
<evidence type="ECO:0000256" key="7">
    <source>
        <dbReference type="SAM" id="MobiDB-lite"/>
    </source>
</evidence>
<evidence type="ECO:0000256" key="6">
    <source>
        <dbReference type="ARBA" id="ARBA00023180"/>
    </source>
</evidence>
<evidence type="ECO:0000259" key="9">
    <source>
        <dbReference type="PROSITE" id="PS50259"/>
    </source>
</evidence>
<name>A0AAN9BE00_9CAEN</name>
<feature type="transmembrane region" description="Helical" evidence="8">
    <location>
        <begin position="1515"/>
        <end position="1537"/>
    </location>
</feature>
<evidence type="ECO:0000256" key="8">
    <source>
        <dbReference type="SAM" id="Phobius"/>
    </source>
</evidence>
<keyword evidence="5" id="KW-0675">Receptor</keyword>
<feature type="domain" description="G-protein coupled receptors family 3 profile" evidence="9">
    <location>
        <begin position="1301"/>
        <end position="1543"/>
    </location>
</feature>
<evidence type="ECO:0000313" key="10">
    <source>
        <dbReference type="EMBL" id="KAK7102954.1"/>
    </source>
</evidence>
<dbReference type="GO" id="GO:0016020">
    <property type="term" value="C:membrane"/>
    <property type="evidence" value="ECO:0007669"/>
    <property type="project" value="UniProtKB-SubCell"/>
</dbReference>
<keyword evidence="11" id="KW-1185">Reference proteome</keyword>
<protein>
    <recommendedName>
        <fullName evidence="9">G-protein coupled receptors family 3 profile domain-containing protein</fullName>
    </recommendedName>
</protein>
<feature type="compositionally biased region" description="Polar residues" evidence="7">
    <location>
        <begin position="763"/>
        <end position="783"/>
    </location>
</feature>
<dbReference type="Pfam" id="PF01094">
    <property type="entry name" value="ANF_receptor"/>
    <property type="match status" value="1"/>
</dbReference>
<dbReference type="InterPro" id="IPR028082">
    <property type="entry name" value="Peripla_BP_I"/>
</dbReference>
<organism evidence="10 11">
    <name type="scientific">Littorina saxatilis</name>
    <dbReference type="NCBI Taxonomy" id="31220"/>
    <lineage>
        <taxon>Eukaryota</taxon>
        <taxon>Metazoa</taxon>
        <taxon>Spiralia</taxon>
        <taxon>Lophotrochozoa</taxon>
        <taxon>Mollusca</taxon>
        <taxon>Gastropoda</taxon>
        <taxon>Caenogastropoda</taxon>
        <taxon>Littorinimorpha</taxon>
        <taxon>Littorinoidea</taxon>
        <taxon>Littorinidae</taxon>
        <taxon>Littorina</taxon>
    </lineage>
</organism>
<dbReference type="InterPro" id="IPR000337">
    <property type="entry name" value="GPCR_3"/>
</dbReference>